<dbReference type="PIRSF" id="PIRSF002070">
    <property type="entry name" value="SSB"/>
    <property type="match status" value="1"/>
</dbReference>
<evidence type="ECO:0000256" key="3">
    <source>
        <dbReference type="PIRNR" id="PIRNR002070"/>
    </source>
</evidence>
<keyword evidence="2" id="KW-0235">DNA replication</keyword>
<dbReference type="InterPro" id="IPR000424">
    <property type="entry name" value="Primosome_PriB/ssb"/>
</dbReference>
<evidence type="ECO:0000313" key="6">
    <source>
        <dbReference type="Proteomes" id="UP001056201"/>
    </source>
</evidence>
<evidence type="ECO:0000256" key="2">
    <source>
        <dbReference type="HAMAP-Rule" id="MF_00984"/>
    </source>
</evidence>
<dbReference type="Proteomes" id="UP001056201">
    <property type="component" value="Chromosome 2"/>
</dbReference>
<reference evidence="5" key="1">
    <citation type="submission" date="2022-05" db="EMBL/GenBank/DDBJ databases">
        <title>An RpoN-dependent PEP-CTERM gene is involved in floc formation of an Aquincola tertiaricarbonis strain.</title>
        <authorList>
            <person name="Qiu D."/>
            <person name="Xia M."/>
        </authorList>
    </citation>
    <scope>NUCLEOTIDE SEQUENCE</scope>
    <source>
        <strain evidence="5">RN12</strain>
    </source>
</reference>
<comment type="function">
    <text evidence="2">Plays an important role in DNA replication, recombination and repair. Binds to ssDNA and to an array of partner proteins to recruit them to their sites of action during DNA metabolism.</text>
</comment>
<keyword evidence="2" id="KW-0233">DNA recombination</keyword>
<keyword evidence="2" id="KW-0227">DNA damage</keyword>
<dbReference type="PANTHER" id="PTHR10302:SF27">
    <property type="entry name" value="SINGLE-STRANDED DNA-BINDING PROTEIN"/>
    <property type="match status" value="1"/>
</dbReference>
<dbReference type="CDD" id="cd04496">
    <property type="entry name" value="SSB_OBF"/>
    <property type="match status" value="1"/>
</dbReference>
<dbReference type="HAMAP" id="MF_00984">
    <property type="entry name" value="SSB"/>
    <property type="match status" value="1"/>
</dbReference>
<keyword evidence="2" id="KW-0234">DNA repair</keyword>
<comment type="caution">
    <text evidence="2">Lacks conserved residue(s) required for the propagation of feature annotation.</text>
</comment>
<accession>A0ABY4S7I1</accession>
<evidence type="ECO:0000313" key="5">
    <source>
        <dbReference type="EMBL" id="URI08953.1"/>
    </source>
</evidence>
<evidence type="ECO:0000256" key="4">
    <source>
        <dbReference type="SAM" id="MobiDB-lite"/>
    </source>
</evidence>
<dbReference type="PROSITE" id="PS50935">
    <property type="entry name" value="SSB"/>
    <property type="match status" value="1"/>
</dbReference>
<keyword evidence="1 2" id="KW-0238">DNA-binding</keyword>
<protein>
    <recommendedName>
        <fullName evidence="2 3">Single-stranded DNA-binding protein</fullName>
        <shortName evidence="2">SSB</shortName>
    </recommendedName>
</protein>
<name>A0ABY4S7I1_AQUTE</name>
<feature type="region of interest" description="Disordered" evidence="4">
    <location>
        <begin position="104"/>
        <end position="167"/>
    </location>
</feature>
<keyword evidence="6" id="KW-1185">Reference proteome</keyword>
<dbReference type="InterPro" id="IPR011344">
    <property type="entry name" value="ssDNA-bd"/>
</dbReference>
<dbReference type="GO" id="GO:0003677">
    <property type="term" value="F:DNA binding"/>
    <property type="evidence" value="ECO:0007669"/>
    <property type="project" value="UniProtKB-KW"/>
</dbReference>
<dbReference type="EMBL" id="CP097636">
    <property type="protein sequence ID" value="URI08953.1"/>
    <property type="molecule type" value="Genomic_DNA"/>
</dbReference>
<feature type="compositionally biased region" description="Low complexity" evidence="4">
    <location>
        <begin position="134"/>
        <end position="149"/>
    </location>
</feature>
<dbReference type="SUPFAM" id="SSF50249">
    <property type="entry name" value="Nucleic acid-binding proteins"/>
    <property type="match status" value="1"/>
</dbReference>
<comment type="subunit">
    <text evidence="2">Homotetramer.</text>
</comment>
<evidence type="ECO:0000256" key="1">
    <source>
        <dbReference type="ARBA" id="ARBA00023125"/>
    </source>
</evidence>
<proteinExistence type="inferred from homology"/>
<organism evidence="5 6">
    <name type="scientific">Aquincola tertiaricarbonis</name>
    <dbReference type="NCBI Taxonomy" id="391953"/>
    <lineage>
        <taxon>Bacteria</taxon>
        <taxon>Pseudomonadati</taxon>
        <taxon>Pseudomonadota</taxon>
        <taxon>Betaproteobacteria</taxon>
        <taxon>Burkholderiales</taxon>
        <taxon>Sphaerotilaceae</taxon>
        <taxon>Aquincola</taxon>
    </lineage>
</organism>
<feature type="compositionally biased region" description="Gly residues" evidence="4">
    <location>
        <begin position="116"/>
        <end position="133"/>
    </location>
</feature>
<dbReference type="Gene3D" id="2.40.50.140">
    <property type="entry name" value="Nucleic acid-binding proteins"/>
    <property type="match status" value="1"/>
</dbReference>
<sequence>MTVNRVLLIGNLGRDPELKYFDDGSAVCNFSIATSRTWKSRDGEKQEETEWHRIAVFGKLAEVCGEYLKKGRTVYIEGRLRTRQYEKDGATHYTTEIVAEEVKFLGGRRDDEGGGDGEQQRGGGGGQQRGGYGQQRQQQQRPAPQQRQQSAPKSNTGFDDMDDDIPF</sequence>
<dbReference type="InterPro" id="IPR012340">
    <property type="entry name" value="NA-bd_OB-fold"/>
</dbReference>
<dbReference type="NCBIfam" id="TIGR00621">
    <property type="entry name" value="ssb"/>
    <property type="match status" value="1"/>
</dbReference>
<dbReference type="Pfam" id="PF00436">
    <property type="entry name" value="SSB"/>
    <property type="match status" value="1"/>
</dbReference>
<feature type="short sequence motif" description="Important for interaction with partner proteins" evidence="2">
    <location>
        <begin position="162"/>
        <end position="167"/>
    </location>
</feature>
<dbReference type="PANTHER" id="PTHR10302">
    <property type="entry name" value="SINGLE-STRANDED DNA-BINDING PROTEIN"/>
    <property type="match status" value="1"/>
</dbReference>
<gene>
    <name evidence="5" type="ORF">MW290_25630</name>
</gene>